<sequence>MERYIFTSERIGFRNWIKEDLSEFAMMNADAQVMEHFPNILTLSETKDFIKRLQDHYIEHGHNYFAAELIETGEFIGFIGLAYQDYPTKYTPAVDVGWRLKNSAWGKGFATEGAERCLKFGFEELKLKRIISTCTEINTRSERVMNKIGMRKVGSFKHPKLSEHPDYENCICYQITQNEWKQKISND</sequence>
<dbReference type="Proteomes" id="UP001597201">
    <property type="component" value="Unassembled WGS sequence"/>
</dbReference>
<dbReference type="EC" id="2.3.-.-" evidence="2"/>
<dbReference type="InterPro" id="IPR051531">
    <property type="entry name" value="N-acetyltransferase"/>
</dbReference>
<dbReference type="GO" id="GO:0016746">
    <property type="term" value="F:acyltransferase activity"/>
    <property type="evidence" value="ECO:0007669"/>
    <property type="project" value="UniProtKB-KW"/>
</dbReference>
<evidence type="ECO:0000259" key="1">
    <source>
        <dbReference type="PROSITE" id="PS51186"/>
    </source>
</evidence>
<organism evidence="2 3">
    <name type="scientific">Namhaeicola litoreus</name>
    <dbReference type="NCBI Taxonomy" id="1052145"/>
    <lineage>
        <taxon>Bacteria</taxon>
        <taxon>Pseudomonadati</taxon>
        <taxon>Bacteroidota</taxon>
        <taxon>Flavobacteriia</taxon>
        <taxon>Flavobacteriales</taxon>
        <taxon>Flavobacteriaceae</taxon>
        <taxon>Namhaeicola</taxon>
    </lineage>
</organism>
<dbReference type="InterPro" id="IPR000182">
    <property type="entry name" value="GNAT_dom"/>
</dbReference>
<keyword evidence="2" id="KW-0808">Transferase</keyword>
<dbReference type="InterPro" id="IPR016181">
    <property type="entry name" value="Acyl_CoA_acyltransferase"/>
</dbReference>
<dbReference type="SUPFAM" id="SSF55729">
    <property type="entry name" value="Acyl-CoA N-acyltransferases (Nat)"/>
    <property type="match status" value="1"/>
</dbReference>
<keyword evidence="3" id="KW-1185">Reference proteome</keyword>
<accession>A0ABW3XZG4</accession>
<gene>
    <name evidence="2" type="ORF">ACFQ39_00345</name>
</gene>
<keyword evidence="2" id="KW-0012">Acyltransferase</keyword>
<proteinExistence type="predicted"/>
<evidence type="ECO:0000313" key="3">
    <source>
        <dbReference type="Proteomes" id="UP001597201"/>
    </source>
</evidence>
<dbReference type="PANTHER" id="PTHR43792:SF1">
    <property type="entry name" value="N-ACETYLTRANSFERASE DOMAIN-CONTAINING PROTEIN"/>
    <property type="match status" value="1"/>
</dbReference>
<evidence type="ECO:0000313" key="2">
    <source>
        <dbReference type="EMBL" id="MFD1314050.1"/>
    </source>
</evidence>
<dbReference type="PROSITE" id="PS51186">
    <property type="entry name" value="GNAT"/>
    <property type="match status" value="1"/>
</dbReference>
<dbReference type="RefSeq" id="WP_377175288.1">
    <property type="nucleotide sequence ID" value="NZ_JBHTMY010000001.1"/>
</dbReference>
<dbReference type="Gene3D" id="3.40.630.30">
    <property type="match status" value="1"/>
</dbReference>
<dbReference type="Pfam" id="PF13302">
    <property type="entry name" value="Acetyltransf_3"/>
    <property type="match status" value="1"/>
</dbReference>
<dbReference type="EMBL" id="JBHTMY010000001">
    <property type="protein sequence ID" value="MFD1314050.1"/>
    <property type="molecule type" value="Genomic_DNA"/>
</dbReference>
<feature type="domain" description="N-acetyltransferase" evidence="1">
    <location>
        <begin position="11"/>
        <end position="168"/>
    </location>
</feature>
<protein>
    <submittedName>
        <fullName evidence="2">GNAT family N-acetyltransferase</fullName>
        <ecNumber evidence="2">2.3.-.-</ecNumber>
    </submittedName>
</protein>
<dbReference type="PANTHER" id="PTHR43792">
    <property type="entry name" value="GNAT FAMILY, PUTATIVE (AFU_ORTHOLOGUE AFUA_3G00765)-RELATED-RELATED"/>
    <property type="match status" value="1"/>
</dbReference>
<reference evidence="3" key="1">
    <citation type="journal article" date="2019" name="Int. J. Syst. Evol. Microbiol.">
        <title>The Global Catalogue of Microorganisms (GCM) 10K type strain sequencing project: providing services to taxonomists for standard genome sequencing and annotation.</title>
        <authorList>
            <consortium name="The Broad Institute Genomics Platform"/>
            <consortium name="The Broad Institute Genome Sequencing Center for Infectious Disease"/>
            <person name="Wu L."/>
            <person name="Ma J."/>
        </authorList>
    </citation>
    <scope>NUCLEOTIDE SEQUENCE [LARGE SCALE GENOMIC DNA]</scope>
    <source>
        <strain evidence="3">CCUG 61485</strain>
    </source>
</reference>
<name>A0ABW3XZG4_9FLAO</name>
<comment type="caution">
    <text evidence="2">The sequence shown here is derived from an EMBL/GenBank/DDBJ whole genome shotgun (WGS) entry which is preliminary data.</text>
</comment>